<proteinExistence type="predicted"/>
<evidence type="ECO:0000313" key="1">
    <source>
        <dbReference type="EMBL" id="MFD2054224.1"/>
    </source>
</evidence>
<gene>
    <name evidence="1" type="ORF">ACFSQT_14310</name>
</gene>
<dbReference type="RefSeq" id="WP_379019603.1">
    <property type="nucleotide sequence ID" value="NZ_JBHUGY010000021.1"/>
</dbReference>
<protein>
    <submittedName>
        <fullName evidence="1">Uncharacterized protein</fullName>
    </submittedName>
</protein>
<keyword evidence="2" id="KW-1185">Reference proteome</keyword>
<evidence type="ECO:0000313" key="2">
    <source>
        <dbReference type="Proteomes" id="UP001597349"/>
    </source>
</evidence>
<name>A0ABW4WFE5_9HYPH</name>
<reference evidence="2" key="1">
    <citation type="journal article" date="2019" name="Int. J. Syst. Evol. Microbiol.">
        <title>The Global Catalogue of Microorganisms (GCM) 10K type strain sequencing project: providing services to taxonomists for standard genome sequencing and annotation.</title>
        <authorList>
            <consortium name="The Broad Institute Genomics Platform"/>
            <consortium name="The Broad Institute Genome Sequencing Center for Infectious Disease"/>
            <person name="Wu L."/>
            <person name="Ma J."/>
        </authorList>
    </citation>
    <scope>NUCLEOTIDE SEQUENCE [LARGE SCALE GENOMIC DNA]</scope>
    <source>
        <strain evidence="2">CGMCC 1.16226</strain>
    </source>
</reference>
<dbReference type="EMBL" id="JBHUGY010000021">
    <property type="protein sequence ID" value="MFD2054224.1"/>
    <property type="molecule type" value="Genomic_DNA"/>
</dbReference>
<comment type="caution">
    <text evidence="1">The sequence shown here is derived from an EMBL/GenBank/DDBJ whole genome shotgun (WGS) entry which is preliminary data.</text>
</comment>
<sequence length="106" mass="11819">MRNEFEALAKASAEVAMQTQWLLNTVAAVCREPDPASMIGLLEYSVRQAEKAKASYLKVGQPDERLVRSMDRAVSHALNVIRDMQLPDWDWAAFAADAARSEVRPS</sequence>
<accession>A0ABW4WFE5</accession>
<organism evidence="1 2">
    <name type="scientific">Mesorhizobium calcicola</name>
    <dbReference type="NCBI Taxonomy" id="1300310"/>
    <lineage>
        <taxon>Bacteria</taxon>
        <taxon>Pseudomonadati</taxon>
        <taxon>Pseudomonadota</taxon>
        <taxon>Alphaproteobacteria</taxon>
        <taxon>Hyphomicrobiales</taxon>
        <taxon>Phyllobacteriaceae</taxon>
        <taxon>Mesorhizobium</taxon>
    </lineage>
</organism>
<dbReference type="Proteomes" id="UP001597349">
    <property type="component" value="Unassembled WGS sequence"/>
</dbReference>